<dbReference type="PANTHER" id="PTHR26451:SF966">
    <property type="entry name" value="ODORANT RECEPTOR-RELATED"/>
    <property type="match status" value="1"/>
</dbReference>
<dbReference type="AlphaFoldDB" id="A0A9D3RX19"/>
<keyword evidence="3" id="KW-0716">Sensory transduction</keyword>
<keyword evidence="11" id="KW-0325">Glycoprotein</keyword>
<proteinExistence type="predicted"/>
<feature type="transmembrane region" description="Helical" evidence="13">
    <location>
        <begin position="109"/>
        <end position="127"/>
    </location>
</feature>
<feature type="transmembrane region" description="Helical" evidence="13">
    <location>
        <begin position="148"/>
        <end position="170"/>
    </location>
</feature>
<evidence type="ECO:0000256" key="11">
    <source>
        <dbReference type="ARBA" id="ARBA00023180"/>
    </source>
</evidence>
<dbReference type="InterPro" id="IPR017452">
    <property type="entry name" value="GPCR_Rhodpsn_7TM"/>
</dbReference>
<dbReference type="InterPro" id="IPR000276">
    <property type="entry name" value="GPCR_Rhodpsn"/>
</dbReference>
<dbReference type="Proteomes" id="UP001044222">
    <property type="component" value="Chromosome 8"/>
</dbReference>
<gene>
    <name evidence="15" type="ORF">ANANG_G00165220</name>
</gene>
<keyword evidence="12" id="KW-0807">Transducer</keyword>
<dbReference type="FunFam" id="1.20.1070.10:FF:000024">
    <property type="entry name" value="Olfactory receptor"/>
    <property type="match status" value="1"/>
</dbReference>
<organism evidence="15 16">
    <name type="scientific">Anguilla anguilla</name>
    <name type="common">European freshwater eel</name>
    <name type="synonym">Muraena anguilla</name>
    <dbReference type="NCBI Taxonomy" id="7936"/>
    <lineage>
        <taxon>Eukaryota</taxon>
        <taxon>Metazoa</taxon>
        <taxon>Chordata</taxon>
        <taxon>Craniata</taxon>
        <taxon>Vertebrata</taxon>
        <taxon>Euteleostomi</taxon>
        <taxon>Actinopterygii</taxon>
        <taxon>Neopterygii</taxon>
        <taxon>Teleostei</taxon>
        <taxon>Anguilliformes</taxon>
        <taxon>Anguillidae</taxon>
        <taxon>Anguilla</taxon>
    </lineage>
</organism>
<evidence type="ECO:0000256" key="10">
    <source>
        <dbReference type="ARBA" id="ARBA00023170"/>
    </source>
</evidence>
<feature type="transmembrane region" description="Helical" evidence="13">
    <location>
        <begin position="33"/>
        <end position="57"/>
    </location>
</feature>
<keyword evidence="6 13" id="KW-1133">Transmembrane helix</keyword>
<evidence type="ECO:0000256" key="8">
    <source>
        <dbReference type="ARBA" id="ARBA00023136"/>
    </source>
</evidence>
<sequence length="323" mass="36510">MSPLNSPSLFNVTIVRPEFFFISGFAGIPHTKYYYVFLCLCFALTLLGNTFIMFVIYTDHSLHTPKYIVVFNLAVSDLCGSTALVPQMIDTFLFKSQLISYKACLTNMFFVFWFGCVQSLTLTALSYDRCVAICLPLRYNEIVTSKSMLVITAILWIFAGTATLIAVIFISRISFCKSIVVNSYFCDQGPMHLLACNDNTPSAVIHWTHPVIILWLPVLFITGTYISIARALFKIAEASERLKAMKTCTSHLILVSVFYLPICITYAMGSAIQLNARIVNMSLTTVLPPMLNPIIYSLKTEEFTESIKKLYRRNKIHIVVRNK</sequence>
<comment type="caution">
    <text evidence="15">The sequence shown here is derived from an EMBL/GenBank/DDBJ whole genome shotgun (WGS) entry which is preliminary data.</text>
</comment>
<evidence type="ECO:0000256" key="7">
    <source>
        <dbReference type="ARBA" id="ARBA00023040"/>
    </source>
</evidence>
<dbReference type="InterPro" id="IPR000725">
    <property type="entry name" value="Olfact_rcpt"/>
</dbReference>
<evidence type="ECO:0000313" key="15">
    <source>
        <dbReference type="EMBL" id="KAG5844691.1"/>
    </source>
</evidence>
<feature type="domain" description="G-protein coupled receptors family 1 profile" evidence="14">
    <location>
        <begin position="48"/>
        <end position="296"/>
    </location>
</feature>
<evidence type="ECO:0000256" key="4">
    <source>
        <dbReference type="ARBA" id="ARBA00022692"/>
    </source>
</evidence>
<keyword evidence="4 13" id="KW-0812">Transmembrane</keyword>
<evidence type="ECO:0000256" key="12">
    <source>
        <dbReference type="ARBA" id="ARBA00023224"/>
    </source>
</evidence>
<feature type="transmembrane region" description="Helical" evidence="13">
    <location>
        <begin position="252"/>
        <end position="272"/>
    </location>
</feature>
<evidence type="ECO:0000256" key="13">
    <source>
        <dbReference type="SAM" id="Phobius"/>
    </source>
</evidence>
<dbReference type="Gene3D" id="1.20.1070.10">
    <property type="entry name" value="Rhodopsin 7-helix transmembrane proteins"/>
    <property type="match status" value="1"/>
</dbReference>
<dbReference type="PANTHER" id="PTHR26451">
    <property type="entry name" value="G_PROTEIN_RECEP_F1_2 DOMAIN-CONTAINING PROTEIN"/>
    <property type="match status" value="1"/>
</dbReference>
<dbReference type="Pfam" id="PF13853">
    <property type="entry name" value="7tm_4"/>
    <property type="match status" value="1"/>
</dbReference>
<keyword evidence="2" id="KW-1003">Cell membrane</keyword>
<keyword evidence="10" id="KW-0675">Receptor</keyword>
<keyword evidence="7" id="KW-0297">G-protein coupled receptor</keyword>
<keyword evidence="8 13" id="KW-0472">Membrane</keyword>
<feature type="transmembrane region" description="Helical" evidence="13">
    <location>
        <begin position="212"/>
        <end position="232"/>
    </location>
</feature>
<comment type="subcellular location">
    <subcellularLocation>
        <location evidence="1">Cell membrane</location>
        <topology evidence="1">Multi-pass membrane protein</topology>
    </subcellularLocation>
</comment>
<dbReference type="EMBL" id="JAFIRN010000008">
    <property type="protein sequence ID" value="KAG5844691.1"/>
    <property type="molecule type" value="Genomic_DNA"/>
</dbReference>
<dbReference type="GO" id="GO:0005886">
    <property type="term" value="C:plasma membrane"/>
    <property type="evidence" value="ECO:0007669"/>
    <property type="project" value="UniProtKB-SubCell"/>
</dbReference>
<evidence type="ECO:0000256" key="5">
    <source>
        <dbReference type="ARBA" id="ARBA00022725"/>
    </source>
</evidence>
<dbReference type="GO" id="GO:0005549">
    <property type="term" value="F:odorant binding"/>
    <property type="evidence" value="ECO:0007669"/>
    <property type="project" value="TreeGrafter"/>
</dbReference>
<keyword evidence="16" id="KW-1185">Reference proteome</keyword>
<dbReference type="PRINTS" id="PR00237">
    <property type="entry name" value="GPCRRHODOPSN"/>
</dbReference>
<evidence type="ECO:0000256" key="3">
    <source>
        <dbReference type="ARBA" id="ARBA00022606"/>
    </source>
</evidence>
<evidence type="ECO:0000256" key="1">
    <source>
        <dbReference type="ARBA" id="ARBA00004651"/>
    </source>
</evidence>
<feature type="transmembrane region" description="Helical" evidence="13">
    <location>
        <begin position="69"/>
        <end position="89"/>
    </location>
</feature>
<dbReference type="PRINTS" id="PR00245">
    <property type="entry name" value="OLFACTORYR"/>
</dbReference>
<evidence type="ECO:0000259" key="14">
    <source>
        <dbReference type="PROSITE" id="PS50262"/>
    </source>
</evidence>
<name>A0A9D3RX19_ANGAN</name>
<evidence type="ECO:0000256" key="9">
    <source>
        <dbReference type="ARBA" id="ARBA00023157"/>
    </source>
</evidence>
<reference evidence="15" key="1">
    <citation type="submission" date="2021-01" db="EMBL/GenBank/DDBJ databases">
        <title>A chromosome-scale assembly of European eel, Anguilla anguilla.</title>
        <authorList>
            <person name="Henkel C."/>
            <person name="Jong-Raadsen S.A."/>
            <person name="Dufour S."/>
            <person name="Weltzien F.-A."/>
            <person name="Palstra A.P."/>
            <person name="Pelster B."/>
            <person name="Spaink H.P."/>
            <person name="Van Den Thillart G.E."/>
            <person name="Jansen H."/>
            <person name="Zahm M."/>
            <person name="Klopp C."/>
            <person name="Cedric C."/>
            <person name="Louis A."/>
            <person name="Berthelot C."/>
            <person name="Parey E."/>
            <person name="Roest Crollius H."/>
            <person name="Montfort J."/>
            <person name="Robinson-Rechavi M."/>
            <person name="Bucao C."/>
            <person name="Bouchez O."/>
            <person name="Gislard M."/>
            <person name="Lluch J."/>
            <person name="Milhes M."/>
            <person name="Lampietro C."/>
            <person name="Lopez Roques C."/>
            <person name="Donnadieu C."/>
            <person name="Braasch I."/>
            <person name="Desvignes T."/>
            <person name="Postlethwait J."/>
            <person name="Bobe J."/>
            <person name="Guiguen Y."/>
            <person name="Dirks R."/>
        </authorList>
    </citation>
    <scope>NUCLEOTIDE SEQUENCE</scope>
    <source>
        <strain evidence="15">Tag_6206</strain>
        <tissue evidence="15">Liver</tissue>
    </source>
</reference>
<dbReference type="GO" id="GO:0004930">
    <property type="term" value="F:G protein-coupled receptor activity"/>
    <property type="evidence" value="ECO:0007669"/>
    <property type="project" value="UniProtKB-KW"/>
</dbReference>
<keyword evidence="9" id="KW-1015">Disulfide bond</keyword>
<evidence type="ECO:0000256" key="6">
    <source>
        <dbReference type="ARBA" id="ARBA00022989"/>
    </source>
</evidence>
<keyword evidence="5" id="KW-0552">Olfaction</keyword>
<dbReference type="InterPro" id="IPR052921">
    <property type="entry name" value="GPCR1_Superfamily_Member"/>
</dbReference>
<dbReference type="PROSITE" id="PS50262">
    <property type="entry name" value="G_PROTEIN_RECEP_F1_2"/>
    <property type="match status" value="1"/>
</dbReference>
<protein>
    <recommendedName>
        <fullName evidence="14">G-protein coupled receptors family 1 profile domain-containing protein</fullName>
    </recommendedName>
</protein>
<accession>A0A9D3RX19</accession>
<dbReference type="GO" id="GO:0004984">
    <property type="term" value="F:olfactory receptor activity"/>
    <property type="evidence" value="ECO:0007669"/>
    <property type="project" value="InterPro"/>
</dbReference>
<dbReference type="SUPFAM" id="SSF81321">
    <property type="entry name" value="Family A G protein-coupled receptor-like"/>
    <property type="match status" value="1"/>
</dbReference>
<evidence type="ECO:0000313" key="16">
    <source>
        <dbReference type="Proteomes" id="UP001044222"/>
    </source>
</evidence>
<evidence type="ECO:0000256" key="2">
    <source>
        <dbReference type="ARBA" id="ARBA00022475"/>
    </source>
</evidence>